<feature type="transmembrane region" description="Helical" evidence="6">
    <location>
        <begin position="27"/>
        <end position="45"/>
    </location>
</feature>
<sequence length="431" mass="45467">MRNLSLFAGVAMLFVLTGVFQSWNLSLNILNLALLSAIMAIGVNIQWGYAGLFSAGIVGSVALGGLGVALISGKPAAGAWAAGTPRIAAALAFAAVAIALAVWMQRKLPKGTSRSLATILFLVVAFFIYRGLLDPAVLAVEANNSAQAGHIGGLGLNSLWAWPVGAALAAAAAWVIGKVALGLREDYLAIATLGIGEIIIAVLRNEDWLARGVKNLIDLPRPWPVPYEISLQADPDFVGRVTAAGLDPVATSAITVKLIYAALFTLVLLTLVWLCERALNSPWGRMVRAIRDNEIAAGAMGKHVKFRHLQIFIIGSAVVGLAGAMMTSLDGQLTPTSYTPLRFTFLIWVMVIVGGSGNNWGAILGGVLIGWLYLAVEFLGPQMMGYITAGLPSGELKTRLAESAAHMRLLTLGAIMLVVLRFAPRGLIPEK</sequence>
<organism evidence="7 8">
    <name type="scientific">Pseudogemmobacter humi</name>
    <dbReference type="NCBI Taxonomy" id="2483812"/>
    <lineage>
        <taxon>Bacteria</taxon>
        <taxon>Pseudomonadati</taxon>
        <taxon>Pseudomonadota</taxon>
        <taxon>Alphaproteobacteria</taxon>
        <taxon>Rhodobacterales</taxon>
        <taxon>Paracoccaceae</taxon>
        <taxon>Pseudogemmobacter</taxon>
    </lineage>
</organism>
<comment type="subcellular location">
    <subcellularLocation>
        <location evidence="1">Cell membrane</location>
        <topology evidence="1">Multi-pass membrane protein</topology>
    </subcellularLocation>
</comment>
<feature type="transmembrane region" description="Helical" evidence="6">
    <location>
        <begin position="187"/>
        <end position="204"/>
    </location>
</feature>
<evidence type="ECO:0000256" key="1">
    <source>
        <dbReference type="ARBA" id="ARBA00004651"/>
    </source>
</evidence>
<feature type="transmembrane region" description="Helical" evidence="6">
    <location>
        <begin position="346"/>
        <end position="374"/>
    </location>
</feature>
<feature type="transmembrane region" description="Helical" evidence="6">
    <location>
        <begin position="309"/>
        <end position="326"/>
    </location>
</feature>
<name>A0A3P5X755_9RHOB</name>
<proteinExistence type="predicted"/>
<feature type="transmembrane region" description="Helical" evidence="6">
    <location>
        <begin position="258"/>
        <end position="275"/>
    </location>
</feature>
<gene>
    <name evidence="7" type="ORF">XINFAN_02474</name>
</gene>
<accession>A0A3P5X755</accession>
<evidence type="ECO:0000256" key="4">
    <source>
        <dbReference type="ARBA" id="ARBA00022989"/>
    </source>
</evidence>
<keyword evidence="5 6" id="KW-0472">Membrane</keyword>
<evidence type="ECO:0000256" key="5">
    <source>
        <dbReference type="ARBA" id="ARBA00023136"/>
    </source>
</evidence>
<evidence type="ECO:0000256" key="3">
    <source>
        <dbReference type="ARBA" id="ARBA00022692"/>
    </source>
</evidence>
<dbReference type="Pfam" id="PF02653">
    <property type="entry name" value="BPD_transp_2"/>
    <property type="match status" value="1"/>
</dbReference>
<dbReference type="GO" id="GO:0005886">
    <property type="term" value="C:plasma membrane"/>
    <property type="evidence" value="ECO:0007669"/>
    <property type="project" value="UniProtKB-SubCell"/>
</dbReference>
<keyword evidence="8" id="KW-1185">Reference proteome</keyword>
<dbReference type="InterPro" id="IPR001851">
    <property type="entry name" value="ABC_transp_permease"/>
</dbReference>
<feature type="transmembrane region" description="Helical" evidence="6">
    <location>
        <begin position="160"/>
        <end position="180"/>
    </location>
</feature>
<dbReference type="PANTHER" id="PTHR30482">
    <property type="entry name" value="HIGH-AFFINITY BRANCHED-CHAIN AMINO ACID TRANSPORT SYSTEM PERMEASE"/>
    <property type="match status" value="1"/>
</dbReference>
<dbReference type="GO" id="GO:0015658">
    <property type="term" value="F:branched-chain amino acid transmembrane transporter activity"/>
    <property type="evidence" value="ECO:0007669"/>
    <property type="project" value="InterPro"/>
</dbReference>
<feature type="transmembrane region" description="Helical" evidence="6">
    <location>
        <begin position="116"/>
        <end position="140"/>
    </location>
</feature>
<protein>
    <submittedName>
        <fullName evidence="7">Leucine/isoleucine/valine transporter permease subunit</fullName>
    </submittedName>
</protein>
<keyword evidence="4 6" id="KW-1133">Transmembrane helix</keyword>
<feature type="transmembrane region" description="Helical" evidence="6">
    <location>
        <begin position="52"/>
        <end position="73"/>
    </location>
</feature>
<reference evidence="7 8" key="1">
    <citation type="submission" date="2018-11" db="EMBL/GenBank/DDBJ databases">
        <authorList>
            <person name="Criscuolo A."/>
        </authorList>
    </citation>
    <scope>NUCLEOTIDE SEQUENCE [LARGE SCALE GENOMIC DNA]</scope>
    <source>
        <strain evidence="7">ACIP111625</strain>
    </source>
</reference>
<evidence type="ECO:0000256" key="2">
    <source>
        <dbReference type="ARBA" id="ARBA00022475"/>
    </source>
</evidence>
<dbReference type="EMBL" id="UXAW01000075">
    <property type="protein sequence ID" value="VDC30197.1"/>
    <property type="molecule type" value="Genomic_DNA"/>
</dbReference>
<dbReference type="InterPro" id="IPR043428">
    <property type="entry name" value="LivM-like"/>
</dbReference>
<evidence type="ECO:0000313" key="7">
    <source>
        <dbReference type="EMBL" id="VDC30197.1"/>
    </source>
</evidence>
<dbReference type="AlphaFoldDB" id="A0A3P5X755"/>
<feature type="transmembrane region" description="Helical" evidence="6">
    <location>
        <begin position="409"/>
        <end position="428"/>
    </location>
</feature>
<keyword evidence="2" id="KW-1003">Cell membrane</keyword>
<keyword evidence="3 6" id="KW-0812">Transmembrane</keyword>
<feature type="transmembrane region" description="Helical" evidence="6">
    <location>
        <begin position="85"/>
        <end position="104"/>
    </location>
</feature>
<dbReference type="CDD" id="cd06581">
    <property type="entry name" value="TM_PBP1_LivM_like"/>
    <property type="match status" value="1"/>
</dbReference>
<evidence type="ECO:0000256" key="6">
    <source>
        <dbReference type="SAM" id="Phobius"/>
    </source>
</evidence>
<evidence type="ECO:0000313" key="8">
    <source>
        <dbReference type="Proteomes" id="UP000277498"/>
    </source>
</evidence>
<dbReference type="Proteomes" id="UP000277498">
    <property type="component" value="Unassembled WGS sequence"/>
</dbReference>
<dbReference type="PANTHER" id="PTHR30482:SF10">
    <property type="entry name" value="HIGH-AFFINITY BRANCHED-CHAIN AMINO ACID TRANSPORT PROTEIN BRAE"/>
    <property type="match status" value="1"/>
</dbReference>